<sequence>MCAGHIVLITSGQPATNPRLVKEADLFTANGYQVTVLYCYWNKWATLADQQLMATRKWKLIQVAGSPAGAIAAYYKSKLLHKLAGCTARISVNNKLSVYALSRATLPLVRAASRIPADLYLAHNLAALPAAVIAARRNEAISGFDAEDYHREETPASLSSTERRLKVRIEDTYIPQLDHFTTSSQDIAELYEQHYHRRPMVIRNLLPKTTPLFTTATALRPQATAIPHATASTNLLSPPVKLFWFSQSIGPNRGIELIMDALQYLAATNYELHLLGDMKPGYVEQLHGLASRNNIPLEKLHIHKPMEPEALTRFSATFDVGLASETGFCSNNEAALSNKLFTYIQAGLAVILSDTKAQRQFYNEHSSIGICYKKDSLSALAEAIQHYINYRKALADTKRANYLLGQQFLNWETECQLLLRKINRILN</sequence>
<dbReference type="Proteomes" id="UP000651668">
    <property type="component" value="Unassembled WGS sequence"/>
</dbReference>
<organism evidence="1 2">
    <name type="scientific">Pedobacter quisquiliarum</name>
    <dbReference type="NCBI Taxonomy" id="1834438"/>
    <lineage>
        <taxon>Bacteria</taxon>
        <taxon>Pseudomonadati</taxon>
        <taxon>Bacteroidota</taxon>
        <taxon>Sphingobacteriia</taxon>
        <taxon>Sphingobacteriales</taxon>
        <taxon>Sphingobacteriaceae</taxon>
        <taxon>Pedobacter</taxon>
    </lineage>
</organism>
<keyword evidence="2" id="KW-1185">Reference proteome</keyword>
<dbReference type="AlphaFoldDB" id="A0A916XFJ4"/>
<reference evidence="1" key="1">
    <citation type="journal article" date="2014" name="Int. J. Syst. Evol. Microbiol.">
        <title>Complete genome sequence of Corynebacterium casei LMG S-19264T (=DSM 44701T), isolated from a smear-ripened cheese.</title>
        <authorList>
            <consortium name="US DOE Joint Genome Institute (JGI-PGF)"/>
            <person name="Walter F."/>
            <person name="Albersmeier A."/>
            <person name="Kalinowski J."/>
            <person name="Ruckert C."/>
        </authorList>
    </citation>
    <scope>NUCLEOTIDE SEQUENCE</scope>
    <source>
        <strain evidence="1">CGMCC 1.15343</strain>
    </source>
</reference>
<dbReference type="RefSeq" id="WP_188627160.1">
    <property type="nucleotide sequence ID" value="NZ_BMIL01000008.1"/>
</dbReference>
<reference evidence="1" key="2">
    <citation type="submission" date="2020-09" db="EMBL/GenBank/DDBJ databases">
        <authorList>
            <person name="Sun Q."/>
            <person name="Zhou Y."/>
        </authorList>
    </citation>
    <scope>NUCLEOTIDE SEQUENCE</scope>
    <source>
        <strain evidence="1">CGMCC 1.15343</strain>
    </source>
</reference>
<evidence type="ECO:0000313" key="2">
    <source>
        <dbReference type="Proteomes" id="UP000651668"/>
    </source>
</evidence>
<name>A0A916XFJ4_9SPHI</name>
<protein>
    <submittedName>
        <fullName evidence="1">Uncharacterized protein</fullName>
    </submittedName>
</protein>
<proteinExistence type="predicted"/>
<accession>A0A916XFJ4</accession>
<gene>
    <name evidence="1" type="ORF">GCM10011387_24060</name>
</gene>
<evidence type="ECO:0000313" key="1">
    <source>
        <dbReference type="EMBL" id="GGC69827.1"/>
    </source>
</evidence>
<dbReference type="Gene3D" id="3.40.50.2000">
    <property type="entry name" value="Glycogen Phosphorylase B"/>
    <property type="match status" value="1"/>
</dbReference>
<dbReference type="EMBL" id="BMIL01000008">
    <property type="protein sequence ID" value="GGC69827.1"/>
    <property type="molecule type" value="Genomic_DNA"/>
</dbReference>
<dbReference type="SUPFAM" id="SSF53756">
    <property type="entry name" value="UDP-Glycosyltransferase/glycogen phosphorylase"/>
    <property type="match status" value="1"/>
</dbReference>
<comment type="caution">
    <text evidence="1">The sequence shown here is derived from an EMBL/GenBank/DDBJ whole genome shotgun (WGS) entry which is preliminary data.</text>
</comment>